<dbReference type="SMART" id="SM00960">
    <property type="entry name" value="Robl_LC7"/>
    <property type="match status" value="1"/>
</dbReference>
<dbReference type="InterPro" id="IPR053141">
    <property type="entry name" value="Mycobact_SerProt_Inhib_Rv3364c"/>
</dbReference>
<evidence type="ECO:0000259" key="1">
    <source>
        <dbReference type="SMART" id="SM00960"/>
    </source>
</evidence>
<dbReference type="PANTHER" id="PTHR36222:SF1">
    <property type="entry name" value="SERINE PROTEASE INHIBITOR RV3364C"/>
    <property type="match status" value="1"/>
</dbReference>
<dbReference type="SUPFAM" id="SSF103196">
    <property type="entry name" value="Roadblock/LC7 domain"/>
    <property type="match status" value="1"/>
</dbReference>
<protein>
    <submittedName>
        <fullName evidence="2">Roadblock/LC7 domain-containing protein</fullName>
    </submittedName>
</protein>
<reference evidence="2" key="1">
    <citation type="submission" date="2024-07" db="EMBL/GenBank/DDBJ databases">
        <authorList>
            <person name="Yu S.T."/>
        </authorList>
    </citation>
    <scope>NUCLEOTIDE SEQUENCE</scope>
    <source>
        <strain evidence="2">R08</strain>
    </source>
</reference>
<dbReference type="AlphaFoldDB" id="A0AB39MEK2"/>
<dbReference type="Gene3D" id="3.30.450.30">
    <property type="entry name" value="Dynein light chain 2a, cytoplasmic"/>
    <property type="match status" value="1"/>
</dbReference>
<accession>A0AB39MEK2</accession>
<dbReference type="Pfam" id="PF03259">
    <property type="entry name" value="Robl_LC7"/>
    <property type="match status" value="1"/>
</dbReference>
<gene>
    <name evidence="2" type="ORF">AB5J58_31400</name>
</gene>
<proteinExistence type="predicted"/>
<dbReference type="InterPro" id="IPR004942">
    <property type="entry name" value="Roadblock/LAMTOR2_dom"/>
</dbReference>
<evidence type="ECO:0000313" key="2">
    <source>
        <dbReference type="EMBL" id="XDQ04387.1"/>
    </source>
</evidence>
<name>A0AB39MEK2_9ACTN</name>
<dbReference type="RefSeq" id="WP_369189981.1">
    <property type="nucleotide sequence ID" value="NZ_CP163431.1"/>
</dbReference>
<feature type="domain" description="Roadblock/LAMTOR2" evidence="1">
    <location>
        <begin position="13"/>
        <end position="103"/>
    </location>
</feature>
<dbReference type="EMBL" id="CP163431">
    <property type="protein sequence ID" value="XDQ04387.1"/>
    <property type="molecule type" value="Genomic_DNA"/>
</dbReference>
<sequence length="141" mass="14816">MTYFTSTHANILGWLLDSELGSLNGVKCAVLISSDGLLFSRSASLTQEEGEKLSAMGSGFLAIAREYDNYSDGGGVRQVLVELDAHICLIGQAGTNMLLMVETSGPDADVATIAQQMAALAQRVGHEMAVAGRKPGEAPRT</sequence>
<dbReference type="PANTHER" id="PTHR36222">
    <property type="entry name" value="SERINE PROTEASE INHIBITOR RV3364C"/>
    <property type="match status" value="1"/>
</dbReference>
<organism evidence="2">
    <name type="scientific">Streptomyces sp. R08</name>
    <dbReference type="NCBI Taxonomy" id="3238624"/>
    <lineage>
        <taxon>Bacteria</taxon>
        <taxon>Bacillati</taxon>
        <taxon>Actinomycetota</taxon>
        <taxon>Actinomycetes</taxon>
        <taxon>Kitasatosporales</taxon>
        <taxon>Streptomycetaceae</taxon>
        <taxon>Streptomyces</taxon>
    </lineage>
</organism>